<dbReference type="NCBIfam" id="NF002340">
    <property type="entry name" value="PRK01297.1"/>
    <property type="match status" value="1"/>
</dbReference>
<evidence type="ECO:0000313" key="13">
    <source>
        <dbReference type="Proteomes" id="UP000093391"/>
    </source>
</evidence>
<comment type="subunit">
    <text evidence="7">Component of the RNA degradosome, which is a multiprotein complex involved in RNA processing and mRNA degradation.</text>
</comment>
<dbReference type="KEGG" id="ala:BFG52_09070"/>
<dbReference type="InterPro" id="IPR001650">
    <property type="entry name" value="Helicase_C-like"/>
</dbReference>
<feature type="domain" description="DEAD-box RNA helicase Q" evidence="11">
    <location>
        <begin position="3"/>
        <end position="31"/>
    </location>
</feature>
<dbReference type="PROSITE" id="PS00039">
    <property type="entry name" value="DEAD_ATP_HELICASE"/>
    <property type="match status" value="1"/>
</dbReference>
<dbReference type="InterPro" id="IPR050079">
    <property type="entry name" value="DEAD_box_RNA_helicase"/>
</dbReference>
<keyword evidence="4 7" id="KW-0347">Helicase</keyword>
<feature type="short sequence motif" description="Q motif" evidence="8">
    <location>
        <begin position="3"/>
        <end position="31"/>
    </location>
</feature>
<evidence type="ECO:0000256" key="2">
    <source>
        <dbReference type="ARBA" id="ARBA00022741"/>
    </source>
</evidence>
<dbReference type="GO" id="GO:0005829">
    <property type="term" value="C:cytosol"/>
    <property type="evidence" value="ECO:0007669"/>
    <property type="project" value="TreeGrafter"/>
</dbReference>
<comment type="subcellular location">
    <subcellularLocation>
        <location evidence="7">Cytoplasm</location>
    </subcellularLocation>
</comment>
<dbReference type="Proteomes" id="UP000093391">
    <property type="component" value="Chromosome"/>
</dbReference>
<dbReference type="SUPFAM" id="SSF52540">
    <property type="entry name" value="P-loop containing nucleoside triphosphate hydrolases"/>
    <property type="match status" value="1"/>
</dbReference>
<dbReference type="InterPro" id="IPR023554">
    <property type="entry name" value="RNA_helicase_ATP-dep_RhlB"/>
</dbReference>
<dbReference type="CDD" id="cd18787">
    <property type="entry name" value="SF2_C_DEAD"/>
    <property type="match status" value="1"/>
</dbReference>
<dbReference type="InterPro" id="IPR011545">
    <property type="entry name" value="DEAD/DEAH_box_helicase_dom"/>
</dbReference>
<dbReference type="InterPro" id="IPR044742">
    <property type="entry name" value="DEAD/DEAH_RhlB"/>
</dbReference>
<accession>A0A1B2LZW8</accession>
<gene>
    <name evidence="7" type="primary">rhlB</name>
    <name evidence="12" type="ORF">BFG52_09070</name>
</gene>
<evidence type="ECO:0000259" key="11">
    <source>
        <dbReference type="PROSITE" id="PS51195"/>
    </source>
</evidence>
<dbReference type="PROSITE" id="PS51194">
    <property type="entry name" value="HELICASE_CTER"/>
    <property type="match status" value="1"/>
</dbReference>
<evidence type="ECO:0000313" key="12">
    <source>
        <dbReference type="EMBL" id="AOA58486.1"/>
    </source>
</evidence>
<evidence type="ECO:0000256" key="6">
    <source>
        <dbReference type="ARBA" id="ARBA00022884"/>
    </source>
</evidence>
<dbReference type="GO" id="GO:0003724">
    <property type="term" value="F:RNA helicase activity"/>
    <property type="evidence" value="ECO:0007669"/>
    <property type="project" value="UniProtKB-UniRule"/>
</dbReference>
<dbReference type="SMART" id="SM00487">
    <property type="entry name" value="DEXDc"/>
    <property type="match status" value="1"/>
</dbReference>
<dbReference type="GO" id="GO:0005524">
    <property type="term" value="F:ATP binding"/>
    <property type="evidence" value="ECO:0007669"/>
    <property type="project" value="UniProtKB-UniRule"/>
</dbReference>
<dbReference type="EMBL" id="CP016895">
    <property type="protein sequence ID" value="AOA58486.1"/>
    <property type="molecule type" value="Genomic_DNA"/>
</dbReference>
<dbReference type="Pfam" id="PF00271">
    <property type="entry name" value="Helicase_C"/>
    <property type="match status" value="1"/>
</dbReference>
<dbReference type="GO" id="GO:0003723">
    <property type="term" value="F:RNA binding"/>
    <property type="evidence" value="ECO:0007669"/>
    <property type="project" value="UniProtKB-UniRule"/>
</dbReference>
<dbReference type="EC" id="3.6.4.13" evidence="7"/>
<organism evidence="12 13">
    <name type="scientific">Acinetobacter larvae</name>
    <dbReference type="NCBI Taxonomy" id="1789224"/>
    <lineage>
        <taxon>Bacteria</taxon>
        <taxon>Pseudomonadati</taxon>
        <taxon>Pseudomonadota</taxon>
        <taxon>Gammaproteobacteria</taxon>
        <taxon>Moraxellales</taxon>
        <taxon>Moraxellaceae</taxon>
        <taxon>Acinetobacter</taxon>
    </lineage>
</organism>
<dbReference type="SMART" id="SM00490">
    <property type="entry name" value="HELICc"/>
    <property type="match status" value="1"/>
</dbReference>
<evidence type="ECO:0000256" key="5">
    <source>
        <dbReference type="ARBA" id="ARBA00022840"/>
    </source>
</evidence>
<dbReference type="GO" id="GO:0006401">
    <property type="term" value="P:RNA catabolic process"/>
    <property type="evidence" value="ECO:0007669"/>
    <property type="project" value="UniProtKB-UniRule"/>
</dbReference>
<comment type="function">
    <text evidence="7">DEAD-box RNA helicase involved in RNA degradation. Has RNA-dependent ATPase activity and unwinds double-stranded RNA.</text>
</comment>
<dbReference type="HAMAP" id="MF_00661">
    <property type="entry name" value="DEAD_helicase_RhlB"/>
    <property type="match status" value="1"/>
</dbReference>
<comment type="similarity">
    <text evidence="7">Belongs to the DEAD box helicase family. RhlB subfamily.</text>
</comment>
<keyword evidence="6 7" id="KW-0694">RNA-binding</keyword>
<dbReference type="AlphaFoldDB" id="A0A1B2LZW8"/>
<evidence type="ECO:0000256" key="7">
    <source>
        <dbReference type="HAMAP-Rule" id="MF_00661"/>
    </source>
</evidence>
<dbReference type="InterPro" id="IPR000629">
    <property type="entry name" value="RNA-helicase_DEAD-box_CS"/>
</dbReference>
<sequence length="383" mass="43978">MSSNFQTLNLHPQLKQAIDALGFKEMTPIQQKVLKYTLAGHDAIGRAQTGTGKTAAFLISVINDLLNHPITEQRYRGEPRAVILAPTRELAIQIESDARELTRFSNLNVMPLVGGVDFDKQRKQLDQNFIDILVATPGRLIDFIEQREVWLDQIEFLVIDEADRLLDMGFIPSVKRIVRYAPKKEQRQTLMFSATFSYDVLNLVRQWLYEPVTVEIEPEKKTNTDVEQRVYMVANKDKYKLLREILRDEPIEKVMIFANRRDQVRKLYDHLKRDDYKVVMLSGEIAQDRRLKMLDQFKNGKHNIMIATDVAGRGIHVDGVSHVINFTLPEQSDDYVHRIGRTGRAGSRGVSISFLSEDDAFYLSGIEKAIGQKLPLTRLEGYC</sequence>
<keyword evidence="3 7" id="KW-0378">Hydrolase</keyword>
<dbReference type="GO" id="GO:0016887">
    <property type="term" value="F:ATP hydrolysis activity"/>
    <property type="evidence" value="ECO:0007669"/>
    <property type="project" value="RHEA"/>
</dbReference>
<dbReference type="PROSITE" id="PS51192">
    <property type="entry name" value="HELICASE_ATP_BIND_1"/>
    <property type="match status" value="1"/>
</dbReference>
<keyword evidence="5 7" id="KW-0067">ATP-binding</keyword>
<keyword evidence="2 7" id="KW-0547">Nucleotide-binding</keyword>
<dbReference type="CDD" id="cd00268">
    <property type="entry name" value="DEADc"/>
    <property type="match status" value="1"/>
</dbReference>
<protein>
    <recommendedName>
        <fullName evidence="7">ATP-dependent RNA helicase RhlB</fullName>
        <ecNumber evidence="7">3.6.4.13</ecNumber>
    </recommendedName>
</protein>
<dbReference type="InterPro" id="IPR014014">
    <property type="entry name" value="RNA_helicase_DEAD_Q_motif"/>
</dbReference>
<evidence type="ECO:0000259" key="10">
    <source>
        <dbReference type="PROSITE" id="PS51194"/>
    </source>
</evidence>
<evidence type="ECO:0000256" key="3">
    <source>
        <dbReference type="ARBA" id="ARBA00022801"/>
    </source>
</evidence>
<dbReference type="PANTHER" id="PTHR47959">
    <property type="entry name" value="ATP-DEPENDENT RNA HELICASE RHLE-RELATED"/>
    <property type="match status" value="1"/>
</dbReference>
<evidence type="ECO:0000259" key="9">
    <source>
        <dbReference type="PROSITE" id="PS51192"/>
    </source>
</evidence>
<name>A0A1B2LZW8_9GAMM</name>
<proteinExistence type="inferred from homology"/>
<keyword evidence="1 7" id="KW-0963">Cytoplasm</keyword>
<feature type="domain" description="Helicase C-terminal" evidence="10">
    <location>
        <begin position="225"/>
        <end position="383"/>
    </location>
</feature>
<dbReference type="STRING" id="1789224.BFG52_09070"/>
<dbReference type="Gene3D" id="3.40.50.300">
    <property type="entry name" value="P-loop containing nucleotide triphosphate hydrolases"/>
    <property type="match status" value="2"/>
</dbReference>
<reference evidence="12 13" key="1">
    <citation type="submission" date="2016-08" db="EMBL/GenBank/DDBJ databases">
        <authorList>
            <person name="Seilhamer J.J."/>
        </authorList>
    </citation>
    <scope>NUCLEOTIDE SEQUENCE [LARGE SCALE GENOMIC DNA]</scope>
    <source>
        <strain evidence="12 13">BRTC-1</strain>
    </source>
</reference>
<evidence type="ECO:0000256" key="1">
    <source>
        <dbReference type="ARBA" id="ARBA00022490"/>
    </source>
</evidence>
<dbReference type="InterPro" id="IPR014001">
    <property type="entry name" value="Helicase_ATP-bd"/>
</dbReference>
<keyword evidence="13" id="KW-1185">Reference proteome</keyword>
<evidence type="ECO:0000256" key="8">
    <source>
        <dbReference type="PROSITE-ProRule" id="PRU00552"/>
    </source>
</evidence>
<dbReference type="PROSITE" id="PS51195">
    <property type="entry name" value="Q_MOTIF"/>
    <property type="match status" value="1"/>
</dbReference>
<feature type="domain" description="Helicase ATP-binding" evidence="9">
    <location>
        <begin position="34"/>
        <end position="214"/>
    </location>
</feature>
<dbReference type="OrthoDB" id="9805696at2"/>
<dbReference type="RefSeq" id="WP_067554997.1">
    <property type="nucleotide sequence ID" value="NZ_CP016895.1"/>
</dbReference>
<evidence type="ECO:0000256" key="4">
    <source>
        <dbReference type="ARBA" id="ARBA00022806"/>
    </source>
</evidence>
<dbReference type="InterPro" id="IPR027417">
    <property type="entry name" value="P-loop_NTPase"/>
</dbReference>
<dbReference type="PANTHER" id="PTHR47959:SF10">
    <property type="entry name" value="ATP-DEPENDENT RNA HELICASE RHLB"/>
    <property type="match status" value="1"/>
</dbReference>
<dbReference type="Pfam" id="PF00270">
    <property type="entry name" value="DEAD"/>
    <property type="match status" value="1"/>
</dbReference>
<comment type="catalytic activity">
    <reaction evidence="7">
        <text>ATP + H2O = ADP + phosphate + H(+)</text>
        <dbReference type="Rhea" id="RHEA:13065"/>
        <dbReference type="ChEBI" id="CHEBI:15377"/>
        <dbReference type="ChEBI" id="CHEBI:15378"/>
        <dbReference type="ChEBI" id="CHEBI:30616"/>
        <dbReference type="ChEBI" id="CHEBI:43474"/>
        <dbReference type="ChEBI" id="CHEBI:456216"/>
        <dbReference type="EC" id="3.6.4.13"/>
    </reaction>
</comment>